<sequence length="163" mass="18276">MGLSGHEDFIVHLARLVRPKLFVKLGLFHCALFNRVVPYAEKSIGVDVQPEAGNYMKQSQDTRFVKSTTQEFAKELEANPLQINMLFIDADHSQAAVLQNFQEFFPFVASNGLILLHDSHLERAETVKPGSYELIPIPVSGGLTVCRKSQGISVGRVRYHPRI</sequence>
<name>A0A4Z0QX79_9FIRM</name>
<accession>A0A4Z0QX79</accession>
<evidence type="ECO:0000313" key="1">
    <source>
        <dbReference type="EMBL" id="TGE35411.1"/>
    </source>
</evidence>
<comment type="caution">
    <text evidence="1">The sequence shown here is derived from an EMBL/GenBank/DDBJ whole genome shotgun (WGS) entry which is preliminary data.</text>
</comment>
<keyword evidence="1" id="KW-0489">Methyltransferase</keyword>
<dbReference type="Pfam" id="PF13578">
    <property type="entry name" value="Methyltransf_24"/>
    <property type="match status" value="1"/>
</dbReference>
<dbReference type="Proteomes" id="UP000298460">
    <property type="component" value="Unassembled WGS sequence"/>
</dbReference>
<reference evidence="1 2" key="1">
    <citation type="submission" date="2019-03" db="EMBL/GenBank/DDBJ databases">
        <title>Draft Genome Sequence of Desulfosporosinus fructosivorans Strain 63.6F, Isolated from Marine Sediment in the Baltic Sea.</title>
        <authorList>
            <person name="Hausmann B."/>
            <person name="Vandieken V."/>
            <person name="Pjevac P."/>
            <person name="Schreck K."/>
            <person name="Herbold C.W."/>
            <person name="Loy A."/>
        </authorList>
    </citation>
    <scope>NUCLEOTIDE SEQUENCE [LARGE SCALE GENOMIC DNA]</scope>
    <source>
        <strain evidence="1 2">63.6F</strain>
    </source>
</reference>
<protein>
    <submittedName>
        <fullName evidence="1">Class I SAM-dependent methyltransferase</fullName>
    </submittedName>
</protein>
<dbReference type="InterPro" id="IPR029063">
    <property type="entry name" value="SAM-dependent_MTases_sf"/>
</dbReference>
<gene>
    <name evidence="1" type="ORF">E4K67_25620</name>
</gene>
<dbReference type="GO" id="GO:0032259">
    <property type="term" value="P:methylation"/>
    <property type="evidence" value="ECO:0007669"/>
    <property type="project" value="UniProtKB-KW"/>
</dbReference>
<dbReference type="OrthoDB" id="176403at2"/>
<keyword evidence="2" id="KW-1185">Reference proteome</keyword>
<dbReference type="SUPFAM" id="SSF53335">
    <property type="entry name" value="S-adenosyl-L-methionine-dependent methyltransferases"/>
    <property type="match status" value="1"/>
</dbReference>
<dbReference type="Gene3D" id="3.40.50.150">
    <property type="entry name" value="Vaccinia Virus protein VP39"/>
    <property type="match status" value="1"/>
</dbReference>
<evidence type="ECO:0000313" key="2">
    <source>
        <dbReference type="Proteomes" id="UP000298460"/>
    </source>
</evidence>
<organism evidence="1 2">
    <name type="scientific">Desulfosporosinus fructosivorans</name>
    <dbReference type="NCBI Taxonomy" id="2018669"/>
    <lineage>
        <taxon>Bacteria</taxon>
        <taxon>Bacillati</taxon>
        <taxon>Bacillota</taxon>
        <taxon>Clostridia</taxon>
        <taxon>Eubacteriales</taxon>
        <taxon>Desulfitobacteriaceae</taxon>
        <taxon>Desulfosporosinus</taxon>
    </lineage>
</organism>
<dbReference type="AlphaFoldDB" id="A0A4Z0QX79"/>
<proteinExistence type="predicted"/>
<dbReference type="GO" id="GO:0008168">
    <property type="term" value="F:methyltransferase activity"/>
    <property type="evidence" value="ECO:0007669"/>
    <property type="project" value="UniProtKB-KW"/>
</dbReference>
<dbReference type="EMBL" id="SPQQ01000015">
    <property type="protein sequence ID" value="TGE35411.1"/>
    <property type="molecule type" value="Genomic_DNA"/>
</dbReference>
<keyword evidence="1" id="KW-0808">Transferase</keyword>